<dbReference type="PANTHER" id="PTHR30133:SF1">
    <property type="entry name" value="HISTIDINE TRANSPORT SYSTEM PERMEASE PROTEIN HISQ"/>
    <property type="match status" value="1"/>
</dbReference>
<evidence type="ECO:0000256" key="7">
    <source>
        <dbReference type="ARBA" id="ARBA00022970"/>
    </source>
</evidence>
<dbReference type="NCBIfam" id="NF011714">
    <property type="entry name" value="PRK15135.1"/>
    <property type="match status" value="1"/>
</dbReference>
<feature type="domain" description="ABC transmembrane type-1" evidence="13">
    <location>
        <begin position="46"/>
        <end position="245"/>
    </location>
</feature>
<keyword evidence="4" id="KW-1003">Cell membrane</keyword>
<evidence type="ECO:0000313" key="15">
    <source>
        <dbReference type="Proteomes" id="UP000004906"/>
    </source>
</evidence>
<evidence type="ECO:0000256" key="4">
    <source>
        <dbReference type="ARBA" id="ARBA00022475"/>
    </source>
</evidence>
<dbReference type="AlphaFoldDB" id="A0A6C8GKM9"/>
<comment type="subcellular location">
    <subcellularLocation>
        <location evidence="1">Cell inner membrane</location>
        <topology evidence="1">Multi-pass membrane protein</topology>
    </subcellularLocation>
    <subcellularLocation>
        <location evidence="12">Cell membrane</location>
        <topology evidence="12">Multi-pass membrane protein</topology>
    </subcellularLocation>
</comment>
<sequence length="261" mass="28206">MSLKSKEAYYSTTHNRTGCMLYGFSGVILQGAIVTLELALSCAIVTLELAQLALSSVVLAVLIGLVGAGAKLSQNRVTGLIFEGYTTLIRGVPDLVLMLLIFYGLQIALNVVTDSLGIDQIDIDPMVAGIITLGFIYGAYFTETFRGAFMAVPKGHIEAATAFGFTHGQTFRRIMFPAMMRYALPGIGNNWQVILKATALVSLLGLEDVVKATQLAGKSTWEPFYFAVVCGLIYLVFTTVSNGVLLLLERRYSVGVKRADL</sequence>
<evidence type="ECO:0000256" key="1">
    <source>
        <dbReference type="ARBA" id="ARBA00004429"/>
    </source>
</evidence>
<dbReference type="InterPro" id="IPR051613">
    <property type="entry name" value="ABC_transp_permease_HisMQ"/>
</dbReference>
<dbReference type="InterPro" id="IPR035906">
    <property type="entry name" value="MetI-like_sf"/>
</dbReference>
<evidence type="ECO:0000256" key="6">
    <source>
        <dbReference type="ARBA" id="ARBA00022692"/>
    </source>
</evidence>
<dbReference type="EMBL" id="AFCI01001175">
    <property type="protein sequence ID" value="EHC34319.1"/>
    <property type="molecule type" value="Genomic_DNA"/>
</dbReference>
<dbReference type="CDD" id="cd06261">
    <property type="entry name" value="TM_PBP2"/>
    <property type="match status" value="1"/>
</dbReference>
<keyword evidence="8 12" id="KW-1133">Transmembrane helix</keyword>
<evidence type="ECO:0000313" key="14">
    <source>
        <dbReference type="EMBL" id="EHC34319.1"/>
    </source>
</evidence>
<comment type="similarity">
    <text evidence="2">Belongs to the binding-protein-dependent transport system permease family. HisMQ subfamily.</text>
</comment>
<keyword evidence="3 12" id="KW-0813">Transport</keyword>
<dbReference type="PROSITE" id="PS50928">
    <property type="entry name" value="ABC_TM1"/>
    <property type="match status" value="1"/>
</dbReference>
<proteinExistence type="inferred from homology"/>
<protein>
    <recommendedName>
        <fullName evidence="11">Histidine/lysine/arginine/ornithine transport system permease protein HisQ</fullName>
    </recommendedName>
</protein>
<keyword evidence="7" id="KW-0029">Amino-acid transport</keyword>
<reference evidence="14 15" key="1">
    <citation type="journal article" date="2011" name="BMC Genomics">
        <title>Genome sequencing reveals diversification of virulence factor content and possible host adaptation in distinct subpopulations of Salmonella enterica.</title>
        <authorList>
            <person name="den Bakker H.C."/>
            <person name="Moreno Switt A.I."/>
            <person name="Govoni G."/>
            <person name="Cummings C.A."/>
            <person name="Ranieri M.L."/>
            <person name="Degoricija L."/>
            <person name="Hoelzer K."/>
            <person name="Rodriguez-Rivera L.D."/>
            <person name="Brown S."/>
            <person name="Bolchacova E."/>
            <person name="Furtado M.R."/>
            <person name="Wiedmann M."/>
        </authorList>
    </citation>
    <scope>NUCLEOTIDE SEQUENCE [LARGE SCALE GENOMIC DNA]</scope>
    <source>
        <strain evidence="14 15">A4-669</strain>
    </source>
</reference>
<feature type="transmembrane region" description="Helical" evidence="12">
    <location>
        <begin position="224"/>
        <end position="248"/>
    </location>
</feature>
<evidence type="ECO:0000256" key="10">
    <source>
        <dbReference type="ARBA" id="ARBA00046835"/>
    </source>
</evidence>
<keyword evidence="6 12" id="KW-0812">Transmembrane</keyword>
<evidence type="ECO:0000256" key="12">
    <source>
        <dbReference type="RuleBase" id="RU363032"/>
    </source>
</evidence>
<dbReference type="GO" id="GO:0022857">
    <property type="term" value="F:transmembrane transporter activity"/>
    <property type="evidence" value="ECO:0007669"/>
    <property type="project" value="InterPro"/>
</dbReference>
<keyword evidence="9 12" id="KW-0472">Membrane</keyword>
<dbReference type="GO" id="GO:0006865">
    <property type="term" value="P:amino acid transport"/>
    <property type="evidence" value="ECO:0007669"/>
    <property type="project" value="UniProtKB-KW"/>
</dbReference>
<evidence type="ECO:0000256" key="5">
    <source>
        <dbReference type="ARBA" id="ARBA00022519"/>
    </source>
</evidence>
<feature type="transmembrane region" description="Helical" evidence="12">
    <location>
        <begin position="123"/>
        <end position="141"/>
    </location>
</feature>
<feature type="transmembrane region" description="Helical" evidence="12">
    <location>
        <begin position="91"/>
        <end position="111"/>
    </location>
</feature>
<dbReference type="SUPFAM" id="SSF161098">
    <property type="entry name" value="MetI-like"/>
    <property type="match status" value="1"/>
</dbReference>
<feature type="transmembrane region" description="Helical" evidence="12">
    <location>
        <begin position="21"/>
        <end position="46"/>
    </location>
</feature>
<dbReference type="PANTHER" id="PTHR30133">
    <property type="entry name" value="CATIONIC AMINO ACID TRANSPORTER, MEMBRANE COMPONENT"/>
    <property type="match status" value="1"/>
</dbReference>
<dbReference type="InterPro" id="IPR000515">
    <property type="entry name" value="MetI-like"/>
</dbReference>
<feature type="transmembrane region" description="Helical" evidence="12">
    <location>
        <begin position="182"/>
        <end position="204"/>
    </location>
</feature>
<dbReference type="GO" id="GO:0043190">
    <property type="term" value="C:ATP-binding cassette (ABC) transporter complex"/>
    <property type="evidence" value="ECO:0007669"/>
    <property type="project" value="InterPro"/>
</dbReference>
<comment type="subunit">
    <text evidence="10">The HisPMQJ complex is composed of two ATP-binding proteins (HisP), two transmembrane proteins (HisM and HisQ) and a solute-binding protein (HisJ). The HisPMQ-ArgT complex is composed of two ATP-binding proteins (HisP), two transmembrane proteins (HisM and HisQ) and a solute-binding protein (ArgT).</text>
</comment>
<keyword evidence="5" id="KW-0997">Cell inner membrane</keyword>
<accession>A0A6C8GKM9</accession>
<name>A0A6C8GKM9_SALET</name>
<evidence type="ECO:0000256" key="11">
    <source>
        <dbReference type="ARBA" id="ARBA00068333"/>
    </source>
</evidence>
<feature type="transmembrane region" description="Helical" evidence="12">
    <location>
        <begin position="52"/>
        <end position="70"/>
    </location>
</feature>
<evidence type="ECO:0000256" key="8">
    <source>
        <dbReference type="ARBA" id="ARBA00022989"/>
    </source>
</evidence>
<evidence type="ECO:0000256" key="3">
    <source>
        <dbReference type="ARBA" id="ARBA00022448"/>
    </source>
</evidence>
<dbReference type="InterPro" id="IPR010065">
    <property type="entry name" value="AA_ABC_transptr_permease_3TM"/>
</dbReference>
<evidence type="ECO:0000256" key="9">
    <source>
        <dbReference type="ARBA" id="ARBA00023136"/>
    </source>
</evidence>
<dbReference type="Proteomes" id="UP000004906">
    <property type="component" value="Unassembled WGS sequence"/>
</dbReference>
<gene>
    <name evidence="14" type="ORF">LTSEADE_3525</name>
</gene>
<dbReference type="Gene3D" id="1.10.3720.10">
    <property type="entry name" value="MetI-like"/>
    <property type="match status" value="1"/>
</dbReference>
<dbReference type="Pfam" id="PF00528">
    <property type="entry name" value="BPD_transp_1"/>
    <property type="match status" value="1"/>
</dbReference>
<evidence type="ECO:0000256" key="2">
    <source>
        <dbReference type="ARBA" id="ARBA00010072"/>
    </source>
</evidence>
<evidence type="ECO:0000259" key="13">
    <source>
        <dbReference type="PROSITE" id="PS50928"/>
    </source>
</evidence>
<comment type="caution">
    <text evidence="14">The sequence shown here is derived from an EMBL/GenBank/DDBJ whole genome shotgun (WGS) entry which is preliminary data.</text>
</comment>
<dbReference type="FunFam" id="1.10.3720.10:FF:000020">
    <property type="entry name" value="Histidine ABC transporter permease HisQ"/>
    <property type="match status" value="1"/>
</dbReference>
<dbReference type="NCBIfam" id="TIGR01726">
    <property type="entry name" value="HEQRo_perm_3TM"/>
    <property type="match status" value="1"/>
</dbReference>
<organism evidence="14 15">
    <name type="scientific">Salmonella enterica subsp. enterica serovar Adelaide str. A4-669</name>
    <dbReference type="NCBI Taxonomy" id="913063"/>
    <lineage>
        <taxon>Bacteria</taxon>
        <taxon>Pseudomonadati</taxon>
        <taxon>Pseudomonadota</taxon>
        <taxon>Gammaproteobacteria</taxon>
        <taxon>Enterobacterales</taxon>
        <taxon>Enterobacteriaceae</taxon>
        <taxon>Salmonella</taxon>
    </lineage>
</organism>